<sequence length="401" mass="45259">MIAPQKPLDENKRLKAVKSYDILDTLPESDYDNITEIIASVLDVPISLVTLLDDHRNFLKSHHGVPFNESPRDISFCGHAILEKDPIFIIEDARKDERFTGNPLVTEYNAIFYAGVPLINPDGFALGTLCAFGHEPKNLTEFQKDILINLGKQVVHLFELRKRNNELTKAKLQLKVQNNNLKQFTGHVSHDMKMPLANMIISSDILKQKFSGQIGEKGTEYLDYIKNSALKLSDYINRLLEHYESDHIKGFETQESYSVNHILEDLIDLLNIDSSCEIRIPDQDFEITCNRTAIEQIFLNLIANSIKYCDKQVAIIEITSQLKDDFIYFEVKDNGVGIPKDKLNSIFDLFSTAGHLDKFGEKGHGIGLSTVKKLVESLDGEITVNSEVNKGTTILFSAALD</sequence>
<keyword evidence="6" id="KW-0418">Kinase</keyword>
<dbReference type="InterPro" id="IPR003594">
    <property type="entry name" value="HATPase_dom"/>
</dbReference>
<dbReference type="EC" id="2.7.13.3" evidence="2"/>
<evidence type="ECO:0000256" key="8">
    <source>
        <dbReference type="ARBA" id="ARBA00023012"/>
    </source>
</evidence>
<dbReference type="InterPro" id="IPR005467">
    <property type="entry name" value="His_kinase_dom"/>
</dbReference>
<accession>A0A2T1N8E0</accession>
<dbReference type="SMART" id="SM00065">
    <property type="entry name" value="GAF"/>
    <property type="match status" value="1"/>
</dbReference>
<dbReference type="Gene3D" id="1.10.287.130">
    <property type="match status" value="1"/>
</dbReference>
<keyword evidence="3" id="KW-0597">Phosphoprotein</keyword>
<gene>
    <name evidence="10" type="ORF">C7H52_07445</name>
</gene>
<evidence type="ECO:0000256" key="3">
    <source>
        <dbReference type="ARBA" id="ARBA00022553"/>
    </source>
</evidence>
<keyword evidence="4" id="KW-0808">Transferase</keyword>
<dbReference type="InterPro" id="IPR050351">
    <property type="entry name" value="BphY/WalK/GraS-like"/>
</dbReference>
<dbReference type="Pfam" id="PF02518">
    <property type="entry name" value="HATPase_c"/>
    <property type="match status" value="1"/>
</dbReference>
<comment type="catalytic activity">
    <reaction evidence="1">
        <text>ATP + protein L-histidine = ADP + protein N-phospho-L-histidine.</text>
        <dbReference type="EC" id="2.7.13.3"/>
    </reaction>
</comment>
<reference evidence="10 11" key="1">
    <citation type="submission" date="2018-03" db="EMBL/GenBank/DDBJ databases">
        <title>Mesoflavibacter sp. HG37 and Mesoflavibacter sp. HG96 sp.nov., two marine bacteria isolated from seawater of Western Pacific Ocean.</title>
        <authorList>
            <person name="Cheng H."/>
            <person name="Wu Y.-H."/>
            <person name="Guo L.-L."/>
            <person name="Xu X.-W."/>
        </authorList>
    </citation>
    <scope>NUCLEOTIDE SEQUENCE [LARGE SCALE GENOMIC DNA]</scope>
    <source>
        <strain evidence="10 11">KCTC 32269</strain>
    </source>
</reference>
<organism evidence="10 11">
    <name type="scientific">Aurantibacter aestuarii</name>
    <dbReference type="NCBI Taxonomy" id="1266046"/>
    <lineage>
        <taxon>Bacteria</taxon>
        <taxon>Pseudomonadati</taxon>
        <taxon>Bacteroidota</taxon>
        <taxon>Flavobacteriia</taxon>
        <taxon>Flavobacteriales</taxon>
        <taxon>Flavobacteriaceae</taxon>
        <taxon>Aurantibacter</taxon>
    </lineage>
</organism>
<dbReference type="GO" id="GO:0005524">
    <property type="term" value="F:ATP binding"/>
    <property type="evidence" value="ECO:0007669"/>
    <property type="project" value="UniProtKB-KW"/>
</dbReference>
<evidence type="ECO:0000256" key="7">
    <source>
        <dbReference type="ARBA" id="ARBA00022840"/>
    </source>
</evidence>
<dbReference type="SUPFAM" id="SSF47384">
    <property type="entry name" value="Homodimeric domain of signal transducing histidine kinase"/>
    <property type="match status" value="1"/>
</dbReference>
<comment type="caution">
    <text evidence="10">The sequence shown here is derived from an EMBL/GenBank/DDBJ whole genome shotgun (WGS) entry which is preliminary data.</text>
</comment>
<evidence type="ECO:0000256" key="2">
    <source>
        <dbReference type="ARBA" id="ARBA00012438"/>
    </source>
</evidence>
<evidence type="ECO:0000313" key="10">
    <source>
        <dbReference type="EMBL" id="PSG88131.1"/>
    </source>
</evidence>
<dbReference type="InterPro" id="IPR003018">
    <property type="entry name" value="GAF"/>
</dbReference>
<dbReference type="PANTHER" id="PTHR42878:SF7">
    <property type="entry name" value="SENSOR HISTIDINE KINASE GLRK"/>
    <property type="match status" value="1"/>
</dbReference>
<keyword evidence="8" id="KW-0902">Two-component regulatory system</keyword>
<dbReference type="SMART" id="SM00387">
    <property type="entry name" value="HATPase_c"/>
    <property type="match status" value="1"/>
</dbReference>
<protein>
    <recommendedName>
        <fullName evidence="2">histidine kinase</fullName>
        <ecNumber evidence="2">2.7.13.3</ecNumber>
    </recommendedName>
</protein>
<dbReference type="SMART" id="SM00388">
    <property type="entry name" value="HisKA"/>
    <property type="match status" value="1"/>
</dbReference>
<dbReference type="Gene3D" id="3.30.450.40">
    <property type="match status" value="1"/>
</dbReference>
<evidence type="ECO:0000256" key="1">
    <source>
        <dbReference type="ARBA" id="ARBA00000085"/>
    </source>
</evidence>
<dbReference type="InterPro" id="IPR036890">
    <property type="entry name" value="HATPase_C_sf"/>
</dbReference>
<dbReference type="PANTHER" id="PTHR42878">
    <property type="entry name" value="TWO-COMPONENT HISTIDINE KINASE"/>
    <property type="match status" value="1"/>
</dbReference>
<evidence type="ECO:0000259" key="9">
    <source>
        <dbReference type="PROSITE" id="PS50109"/>
    </source>
</evidence>
<evidence type="ECO:0000313" key="11">
    <source>
        <dbReference type="Proteomes" id="UP000238426"/>
    </source>
</evidence>
<dbReference type="GO" id="GO:0030295">
    <property type="term" value="F:protein kinase activator activity"/>
    <property type="evidence" value="ECO:0007669"/>
    <property type="project" value="TreeGrafter"/>
</dbReference>
<dbReference type="CDD" id="cd00075">
    <property type="entry name" value="HATPase"/>
    <property type="match status" value="1"/>
</dbReference>
<dbReference type="InterPro" id="IPR004358">
    <property type="entry name" value="Sig_transdc_His_kin-like_C"/>
</dbReference>
<dbReference type="InterPro" id="IPR036097">
    <property type="entry name" value="HisK_dim/P_sf"/>
</dbReference>
<keyword evidence="7" id="KW-0067">ATP-binding</keyword>
<proteinExistence type="predicted"/>
<keyword evidence="11" id="KW-1185">Reference proteome</keyword>
<dbReference type="InterPro" id="IPR003661">
    <property type="entry name" value="HisK_dim/P_dom"/>
</dbReference>
<dbReference type="Pfam" id="PF00512">
    <property type="entry name" value="HisKA"/>
    <property type="match status" value="1"/>
</dbReference>
<dbReference type="CDD" id="cd00082">
    <property type="entry name" value="HisKA"/>
    <property type="match status" value="1"/>
</dbReference>
<dbReference type="AlphaFoldDB" id="A0A2T1N8E0"/>
<dbReference type="SUPFAM" id="SSF55781">
    <property type="entry name" value="GAF domain-like"/>
    <property type="match status" value="1"/>
</dbReference>
<evidence type="ECO:0000256" key="4">
    <source>
        <dbReference type="ARBA" id="ARBA00022679"/>
    </source>
</evidence>
<evidence type="ECO:0000256" key="6">
    <source>
        <dbReference type="ARBA" id="ARBA00022777"/>
    </source>
</evidence>
<dbReference type="PRINTS" id="PR00344">
    <property type="entry name" value="BCTRLSENSOR"/>
</dbReference>
<dbReference type="PROSITE" id="PS50109">
    <property type="entry name" value="HIS_KIN"/>
    <property type="match status" value="1"/>
</dbReference>
<feature type="domain" description="Histidine kinase" evidence="9">
    <location>
        <begin position="187"/>
        <end position="401"/>
    </location>
</feature>
<dbReference type="GO" id="GO:0000155">
    <property type="term" value="F:phosphorelay sensor kinase activity"/>
    <property type="evidence" value="ECO:0007669"/>
    <property type="project" value="InterPro"/>
</dbReference>
<dbReference type="RefSeq" id="WP_106463270.1">
    <property type="nucleotide sequence ID" value="NZ_PXOQ01000009.1"/>
</dbReference>
<dbReference type="GO" id="GO:0007234">
    <property type="term" value="P:osmosensory signaling via phosphorelay pathway"/>
    <property type="evidence" value="ECO:0007669"/>
    <property type="project" value="TreeGrafter"/>
</dbReference>
<dbReference type="InterPro" id="IPR029016">
    <property type="entry name" value="GAF-like_dom_sf"/>
</dbReference>
<dbReference type="EMBL" id="PXOQ01000009">
    <property type="protein sequence ID" value="PSG88131.1"/>
    <property type="molecule type" value="Genomic_DNA"/>
</dbReference>
<evidence type="ECO:0000256" key="5">
    <source>
        <dbReference type="ARBA" id="ARBA00022741"/>
    </source>
</evidence>
<dbReference type="OrthoDB" id="9811889at2"/>
<dbReference type="GO" id="GO:0000156">
    <property type="term" value="F:phosphorelay response regulator activity"/>
    <property type="evidence" value="ECO:0007669"/>
    <property type="project" value="TreeGrafter"/>
</dbReference>
<dbReference type="Pfam" id="PF01590">
    <property type="entry name" value="GAF"/>
    <property type="match status" value="1"/>
</dbReference>
<name>A0A2T1N8E0_9FLAO</name>
<dbReference type="Proteomes" id="UP000238426">
    <property type="component" value="Unassembled WGS sequence"/>
</dbReference>
<dbReference type="Gene3D" id="3.30.565.10">
    <property type="entry name" value="Histidine kinase-like ATPase, C-terminal domain"/>
    <property type="match status" value="1"/>
</dbReference>
<dbReference type="SUPFAM" id="SSF55874">
    <property type="entry name" value="ATPase domain of HSP90 chaperone/DNA topoisomerase II/histidine kinase"/>
    <property type="match status" value="1"/>
</dbReference>
<keyword evidence="5" id="KW-0547">Nucleotide-binding</keyword>